<feature type="region of interest" description="Disordered" evidence="6">
    <location>
        <begin position="140"/>
        <end position="171"/>
    </location>
</feature>
<keyword evidence="11" id="KW-1185">Reference proteome</keyword>
<feature type="transmembrane region" description="Helical" evidence="7">
    <location>
        <begin position="43"/>
        <end position="63"/>
    </location>
</feature>
<dbReference type="Pfam" id="PF03600">
    <property type="entry name" value="CitMHS"/>
    <property type="match status" value="1"/>
</dbReference>
<feature type="domain" description="Citrate transporter-like" evidence="9">
    <location>
        <begin position="31"/>
        <end position="115"/>
    </location>
</feature>
<dbReference type="InterPro" id="IPR004680">
    <property type="entry name" value="Cit_transptr-like_dom"/>
</dbReference>
<keyword evidence="8" id="KW-0732">Signal</keyword>
<sequence length="183" mass="20817">MPRNEHESLNVFLVLLLVSLLPNASNSEPLFDWRHVPERISWRTVLTIGGGFALTGVIESVGLSRCLAEQIIKLHFLSPLQTQLVLILLTALLIEINANVVIARLLIPIAADIGRNKENTNNERDTHTAGRYTFTRPRLLHQPPLTTRRRHPAPPRGRRSTHPNFFQQRRGKRLPLRTLGKPF</sequence>
<evidence type="ECO:0000256" key="7">
    <source>
        <dbReference type="SAM" id="Phobius"/>
    </source>
</evidence>
<dbReference type="GO" id="GO:0015137">
    <property type="term" value="F:citrate transmembrane transporter activity"/>
    <property type="evidence" value="ECO:0007669"/>
    <property type="project" value="TreeGrafter"/>
</dbReference>
<gene>
    <name evidence="10" type="ORF">HPB48_003135</name>
</gene>
<organism evidence="10 11">
    <name type="scientific">Haemaphysalis longicornis</name>
    <name type="common">Bush tick</name>
    <dbReference type="NCBI Taxonomy" id="44386"/>
    <lineage>
        <taxon>Eukaryota</taxon>
        <taxon>Metazoa</taxon>
        <taxon>Ecdysozoa</taxon>
        <taxon>Arthropoda</taxon>
        <taxon>Chelicerata</taxon>
        <taxon>Arachnida</taxon>
        <taxon>Acari</taxon>
        <taxon>Parasitiformes</taxon>
        <taxon>Ixodida</taxon>
        <taxon>Ixodoidea</taxon>
        <taxon>Ixodidae</taxon>
        <taxon>Haemaphysalinae</taxon>
        <taxon>Haemaphysalis</taxon>
    </lineage>
</organism>
<dbReference type="VEuPathDB" id="VectorBase:HLOH_065075"/>
<accession>A0A9J6FAS5</accession>
<feature type="compositionally biased region" description="Basic residues" evidence="6">
    <location>
        <begin position="147"/>
        <end position="161"/>
    </location>
</feature>
<evidence type="ECO:0000313" key="11">
    <source>
        <dbReference type="Proteomes" id="UP000821853"/>
    </source>
</evidence>
<dbReference type="EMBL" id="JABSTR010000001">
    <property type="protein sequence ID" value="KAH9359867.1"/>
    <property type="molecule type" value="Genomic_DNA"/>
</dbReference>
<feature type="transmembrane region" description="Helical" evidence="7">
    <location>
        <begin position="84"/>
        <end position="107"/>
    </location>
</feature>
<evidence type="ECO:0000256" key="6">
    <source>
        <dbReference type="SAM" id="MobiDB-lite"/>
    </source>
</evidence>
<keyword evidence="4 7" id="KW-1133">Transmembrane helix</keyword>
<evidence type="ECO:0000259" key="9">
    <source>
        <dbReference type="Pfam" id="PF03600"/>
    </source>
</evidence>
<dbReference type="AlphaFoldDB" id="A0A9J6FAS5"/>
<comment type="subcellular location">
    <subcellularLocation>
        <location evidence="1">Membrane</location>
        <topology evidence="1">Multi-pass membrane protein</topology>
    </subcellularLocation>
</comment>
<evidence type="ECO:0000256" key="3">
    <source>
        <dbReference type="ARBA" id="ARBA00022692"/>
    </source>
</evidence>
<feature type="chain" id="PRO_5039940089" description="Citrate transporter-like domain-containing protein" evidence="8">
    <location>
        <begin position="28"/>
        <end position="183"/>
    </location>
</feature>
<evidence type="ECO:0000256" key="5">
    <source>
        <dbReference type="ARBA" id="ARBA00023136"/>
    </source>
</evidence>
<name>A0A9J6FAS5_HAELO</name>
<evidence type="ECO:0000256" key="8">
    <source>
        <dbReference type="SAM" id="SignalP"/>
    </source>
</evidence>
<comment type="caution">
    <text evidence="10">The sequence shown here is derived from an EMBL/GenBank/DDBJ whole genome shotgun (WGS) entry which is preliminary data.</text>
</comment>
<evidence type="ECO:0000256" key="4">
    <source>
        <dbReference type="ARBA" id="ARBA00022989"/>
    </source>
</evidence>
<dbReference type="PANTHER" id="PTHR10283:SF82">
    <property type="entry name" value="SOLUTE CARRIER FAMILY 13 MEMBER 2"/>
    <property type="match status" value="1"/>
</dbReference>
<proteinExistence type="predicted"/>
<dbReference type="GO" id="GO:0005886">
    <property type="term" value="C:plasma membrane"/>
    <property type="evidence" value="ECO:0007669"/>
    <property type="project" value="TreeGrafter"/>
</dbReference>
<dbReference type="PANTHER" id="PTHR10283">
    <property type="entry name" value="SOLUTE CARRIER FAMILY 13 MEMBER"/>
    <property type="match status" value="1"/>
</dbReference>
<evidence type="ECO:0000313" key="10">
    <source>
        <dbReference type="EMBL" id="KAH9359867.1"/>
    </source>
</evidence>
<evidence type="ECO:0000256" key="1">
    <source>
        <dbReference type="ARBA" id="ARBA00004141"/>
    </source>
</evidence>
<keyword evidence="2" id="KW-0813">Transport</keyword>
<feature type="signal peptide" evidence="8">
    <location>
        <begin position="1"/>
        <end position="27"/>
    </location>
</feature>
<evidence type="ECO:0000256" key="2">
    <source>
        <dbReference type="ARBA" id="ARBA00022448"/>
    </source>
</evidence>
<keyword evidence="3 7" id="KW-0812">Transmembrane</keyword>
<dbReference type="Proteomes" id="UP000821853">
    <property type="component" value="Chromosome 1"/>
</dbReference>
<dbReference type="GO" id="GO:0015141">
    <property type="term" value="F:succinate transmembrane transporter activity"/>
    <property type="evidence" value="ECO:0007669"/>
    <property type="project" value="TreeGrafter"/>
</dbReference>
<keyword evidence="5 7" id="KW-0472">Membrane</keyword>
<reference evidence="10 11" key="1">
    <citation type="journal article" date="2020" name="Cell">
        <title>Large-Scale Comparative Analyses of Tick Genomes Elucidate Their Genetic Diversity and Vector Capacities.</title>
        <authorList>
            <consortium name="Tick Genome and Microbiome Consortium (TIGMIC)"/>
            <person name="Jia N."/>
            <person name="Wang J."/>
            <person name="Shi W."/>
            <person name="Du L."/>
            <person name="Sun Y."/>
            <person name="Zhan W."/>
            <person name="Jiang J.F."/>
            <person name="Wang Q."/>
            <person name="Zhang B."/>
            <person name="Ji P."/>
            <person name="Bell-Sakyi L."/>
            <person name="Cui X.M."/>
            <person name="Yuan T.T."/>
            <person name="Jiang B.G."/>
            <person name="Yang W.F."/>
            <person name="Lam T.T."/>
            <person name="Chang Q.C."/>
            <person name="Ding S.J."/>
            <person name="Wang X.J."/>
            <person name="Zhu J.G."/>
            <person name="Ruan X.D."/>
            <person name="Zhao L."/>
            <person name="Wei J.T."/>
            <person name="Ye R.Z."/>
            <person name="Que T.C."/>
            <person name="Du C.H."/>
            <person name="Zhou Y.H."/>
            <person name="Cheng J.X."/>
            <person name="Dai P.F."/>
            <person name="Guo W.B."/>
            <person name="Han X.H."/>
            <person name="Huang E.J."/>
            <person name="Li L.F."/>
            <person name="Wei W."/>
            <person name="Gao Y.C."/>
            <person name="Liu J.Z."/>
            <person name="Shao H.Z."/>
            <person name="Wang X."/>
            <person name="Wang C.C."/>
            <person name="Yang T.C."/>
            <person name="Huo Q.B."/>
            <person name="Li W."/>
            <person name="Chen H.Y."/>
            <person name="Chen S.E."/>
            <person name="Zhou L.G."/>
            <person name="Ni X.B."/>
            <person name="Tian J.H."/>
            <person name="Sheng Y."/>
            <person name="Liu T."/>
            <person name="Pan Y.S."/>
            <person name="Xia L.Y."/>
            <person name="Li J."/>
            <person name="Zhao F."/>
            <person name="Cao W.C."/>
        </authorList>
    </citation>
    <scope>NUCLEOTIDE SEQUENCE [LARGE SCALE GENOMIC DNA]</scope>
    <source>
        <strain evidence="10">HaeL-2018</strain>
    </source>
</reference>
<protein>
    <recommendedName>
        <fullName evidence="9">Citrate transporter-like domain-containing protein</fullName>
    </recommendedName>
</protein>